<proteinExistence type="predicted"/>
<reference evidence="1" key="2">
    <citation type="submission" date="2025-08" db="UniProtKB">
        <authorList>
            <consortium name="EnsemblFungi"/>
        </authorList>
    </citation>
    <scope>IDENTIFICATION</scope>
    <source>
        <strain evidence="1">4287 / CBS 123668 / FGSC 9935 / NRRL 34936</strain>
    </source>
</reference>
<evidence type="ECO:0000313" key="2">
    <source>
        <dbReference type="Proteomes" id="UP000002489"/>
    </source>
</evidence>
<accession>A0A0D2YK16</accession>
<protein>
    <submittedName>
        <fullName evidence="1">Uncharacterized protein</fullName>
    </submittedName>
</protein>
<sequence>IGEVQLVQGVYLGDDPANACGKPYPKRPDLQPSCTFPGDKADAIEDSRVIKRQSWCFRVSALAAELNCWMNLPVRRIFAVSASCFIKSCQRWIEVIGALFRPRSQAVVRDEKMRSLRRMSRSSVVKRTSLKFEAIVVTLLIILRSVTTAE</sequence>
<dbReference type="EnsemblFungi" id="FOXG_16882T0">
    <property type="protein sequence ID" value="FOXG_16882P0"/>
    <property type="gene ID" value="FOXG_16882"/>
</dbReference>
<dbReference type="Proteomes" id="UP000002489">
    <property type="component" value="Unassembled WGS sequence"/>
</dbReference>
<reference evidence="2" key="1">
    <citation type="journal article" date="2012" name="Mol. Plant Microbe Interact.">
        <title>A highly conserved effector in Fusarium oxysporum is required for full virulence on Arabidopsis.</title>
        <authorList>
            <person name="Thatcher L.F."/>
            <person name="Gardiner D.M."/>
            <person name="Kazan K."/>
            <person name="Manners J."/>
        </authorList>
    </citation>
    <scope>NUCLEOTIDE SEQUENCE [LARGE SCALE GENOMIC DNA]</scope>
    <source>
        <strain evidence="2">Fo5176</strain>
    </source>
</reference>
<name>A0A0D2YK16_FUSOF</name>
<dbReference type="AlphaFoldDB" id="A0A0D2YK16"/>
<organism evidence="1 2">
    <name type="scientific">Fusarium oxysporum (strain Fo5176)</name>
    <name type="common">Fusarium vascular wilt</name>
    <dbReference type="NCBI Taxonomy" id="660025"/>
    <lineage>
        <taxon>Eukaryota</taxon>
        <taxon>Fungi</taxon>
        <taxon>Dikarya</taxon>
        <taxon>Ascomycota</taxon>
        <taxon>Pezizomycotina</taxon>
        <taxon>Sordariomycetes</taxon>
        <taxon>Hypocreomycetidae</taxon>
        <taxon>Hypocreales</taxon>
        <taxon>Nectriaceae</taxon>
        <taxon>Fusarium</taxon>
        <taxon>Fusarium oxysporum species complex</taxon>
    </lineage>
</organism>
<evidence type="ECO:0000313" key="1">
    <source>
        <dbReference type="EnsemblFungi" id="FOXG_16882P0"/>
    </source>
</evidence>